<keyword evidence="3" id="KW-0479">Metal-binding</keyword>
<dbReference type="Pfam" id="PF02265">
    <property type="entry name" value="S1-P1_nuclease"/>
    <property type="match status" value="1"/>
</dbReference>
<dbReference type="PANTHER" id="PTHR33146">
    <property type="entry name" value="ENDONUCLEASE 4"/>
    <property type="match status" value="1"/>
</dbReference>
<evidence type="ECO:0000256" key="8">
    <source>
        <dbReference type="SAM" id="SignalP"/>
    </source>
</evidence>
<keyword evidence="8" id="KW-0732">Signal</keyword>
<dbReference type="GO" id="GO:0004519">
    <property type="term" value="F:endonuclease activity"/>
    <property type="evidence" value="ECO:0007669"/>
    <property type="project" value="UniProtKB-KW"/>
</dbReference>
<keyword evidence="5" id="KW-0378">Hydrolase</keyword>
<dbReference type="Gene3D" id="1.10.575.10">
    <property type="entry name" value="P1 Nuclease"/>
    <property type="match status" value="1"/>
</dbReference>
<evidence type="ECO:0000256" key="6">
    <source>
        <dbReference type="ARBA" id="ARBA00023157"/>
    </source>
</evidence>
<keyword evidence="7" id="KW-0325">Glycoprotein</keyword>
<evidence type="ECO:0000256" key="7">
    <source>
        <dbReference type="ARBA" id="ARBA00023180"/>
    </source>
</evidence>
<proteinExistence type="inferred from homology"/>
<evidence type="ECO:0000256" key="4">
    <source>
        <dbReference type="ARBA" id="ARBA00022759"/>
    </source>
</evidence>
<reference evidence="9" key="1">
    <citation type="submission" date="2023-02" db="EMBL/GenBank/DDBJ databases">
        <title>Identification and recombinant expression of a fungal hydrolase from Papiliotrema laurentii that hydrolyzes apple cutin and clears colloidal polyester polyurethane.</title>
        <authorList>
            <consortium name="DOE Joint Genome Institute"/>
            <person name="Roman V.A."/>
            <person name="Bojanowski C."/>
            <person name="Crable B.R."/>
            <person name="Wagner D.N."/>
            <person name="Hung C.S."/>
            <person name="Nadeau L.J."/>
            <person name="Schratz L."/>
            <person name="Haridas S."/>
            <person name="Pangilinan J."/>
            <person name="Lipzen A."/>
            <person name="Na H."/>
            <person name="Yan M."/>
            <person name="Ng V."/>
            <person name="Grigoriev I.V."/>
            <person name="Spatafora J.W."/>
            <person name="Barlow D."/>
            <person name="Biffinger J."/>
            <person name="Kelley-Loughnane N."/>
            <person name="Varaljay V.A."/>
            <person name="Crookes-Goodson W.J."/>
        </authorList>
    </citation>
    <scope>NUCLEOTIDE SEQUENCE</scope>
    <source>
        <strain evidence="9">5307AH</strain>
    </source>
</reference>
<dbReference type="InterPro" id="IPR008947">
    <property type="entry name" value="PLipase_C/P1_nuclease_dom_sf"/>
</dbReference>
<dbReference type="CDD" id="cd11010">
    <property type="entry name" value="S1-P1_nuclease"/>
    <property type="match status" value="1"/>
</dbReference>
<evidence type="ECO:0000256" key="5">
    <source>
        <dbReference type="ARBA" id="ARBA00022801"/>
    </source>
</evidence>
<accession>A0AAD9D0Y0</accession>
<keyword evidence="4" id="KW-0255">Endonuclease</keyword>
<feature type="chain" id="PRO_5042045241" evidence="8">
    <location>
        <begin position="20"/>
        <end position="397"/>
    </location>
</feature>
<keyword evidence="10" id="KW-1185">Reference proteome</keyword>
<evidence type="ECO:0000313" key="10">
    <source>
        <dbReference type="Proteomes" id="UP001182556"/>
    </source>
</evidence>
<dbReference type="Proteomes" id="UP001182556">
    <property type="component" value="Unassembled WGS sequence"/>
</dbReference>
<dbReference type="InterPro" id="IPR003154">
    <property type="entry name" value="S1/P1nuclease"/>
</dbReference>
<evidence type="ECO:0000256" key="2">
    <source>
        <dbReference type="ARBA" id="ARBA00022722"/>
    </source>
</evidence>
<keyword evidence="6" id="KW-1015">Disulfide bond</keyword>
<comment type="caution">
    <text evidence="9">The sequence shown here is derived from an EMBL/GenBank/DDBJ whole genome shotgun (WGS) entry which is preliminary data.</text>
</comment>
<dbReference type="PANTHER" id="PTHR33146:SF29">
    <property type="entry name" value="S1_P1 NUCLEASE"/>
    <property type="match status" value="1"/>
</dbReference>
<dbReference type="GO" id="GO:0003676">
    <property type="term" value="F:nucleic acid binding"/>
    <property type="evidence" value="ECO:0007669"/>
    <property type="project" value="InterPro"/>
</dbReference>
<keyword evidence="2" id="KW-0540">Nuclease</keyword>
<dbReference type="SUPFAM" id="SSF48537">
    <property type="entry name" value="Phospholipase C/P1 nuclease"/>
    <property type="match status" value="1"/>
</dbReference>
<evidence type="ECO:0000256" key="3">
    <source>
        <dbReference type="ARBA" id="ARBA00022723"/>
    </source>
</evidence>
<protein>
    <submittedName>
        <fullName evidence="9">Phospholipase C/P1 nuclease domain-containing protein</fullName>
    </submittedName>
</protein>
<organism evidence="9 10">
    <name type="scientific">Papiliotrema laurentii</name>
    <name type="common">Cryptococcus laurentii</name>
    <dbReference type="NCBI Taxonomy" id="5418"/>
    <lineage>
        <taxon>Eukaryota</taxon>
        <taxon>Fungi</taxon>
        <taxon>Dikarya</taxon>
        <taxon>Basidiomycota</taxon>
        <taxon>Agaricomycotina</taxon>
        <taxon>Tremellomycetes</taxon>
        <taxon>Tremellales</taxon>
        <taxon>Rhynchogastremaceae</taxon>
        <taxon>Papiliotrema</taxon>
    </lineage>
</organism>
<dbReference type="GO" id="GO:0016788">
    <property type="term" value="F:hydrolase activity, acting on ester bonds"/>
    <property type="evidence" value="ECO:0007669"/>
    <property type="project" value="InterPro"/>
</dbReference>
<name>A0AAD9D0Y0_PAPLA</name>
<gene>
    <name evidence="9" type="ORF">DB88DRAFT_489267</name>
</gene>
<dbReference type="AlphaFoldDB" id="A0AAD9D0Y0"/>
<evidence type="ECO:0000256" key="1">
    <source>
        <dbReference type="ARBA" id="ARBA00009547"/>
    </source>
</evidence>
<dbReference type="GO" id="GO:0006308">
    <property type="term" value="P:DNA catabolic process"/>
    <property type="evidence" value="ECO:0007669"/>
    <property type="project" value="InterPro"/>
</dbReference>
<comment type="similarity">
    <text evidence="1">Belongs to the nuclease type I family.</text>
</comment>
<sequence>MIPALLLLPLLAHLPTILAWGAAGHEMIATIAQIHLHPNVRDKLCTILPAQAKCHLAPVAAWADQVKGHYPGSAPMHYVNPKLDHPSDHCEYGEHGWMNEDVNVLTAIMNETARLMGGEGDIPLRFLVHFVGDMHQPLHLTGRDRGGNGAMFLFEGRHRNLHSVWDSGIITKNIRELGNYTTPLPSKQIEGALLGAIFDPYVRFIVWEGIRQWWRDDLPTWLTCPVKGDPYPHSSIDPSVPPSSPAWTDSLQSVTSFALKLLPASLSTALSLAYPLPLKETENLAAGLLANTPVSRQAHTADTGAAADQGQDIPAIPACPFTWSKPIHELNCDVIWPKQYTGDHGSPLIELDTPEYLGKIAGDKTVEKLLAMGGLRLASILNTVLGAEDEQGLYFAY</sequence>
<feature type="signal peptide" evidence="8">
    <location>
        <begin position="1"/>
        <end position="19"/>
    </location>
</feature>
<dbReference type="EMBL" id="JAODAN010000005">
    <property type="protein sequence ID" value="KAK1924158.1"/>
    <property type="molecule type" value="Genomic_DNA"/>
</dbReference>
<dbReference type="GO" id="GO:0046872">
    <property type="term" value="F:metal ion binding"/>
    <property type="evidence" value="ECO:0007669"/>
    <property type="project" value="UniProtKB-KW"/>
</dbReference>
<evidence type="ECO:0000313" key="9">
    <source>
        <dbReference type="EMBL" id="KAK1924158.1"/>
    </source>
</evidence>